<accession>A0A1W2FUG7</accession>
<dbReference type="SUPFAM" id="SSF46785">
    <property type="entry name" value="Winged helix' DNA-binding domain"/>
    <property type="match status" value="1"/>
</dbReference>
<evidence type="ECO:0000256" key="2">
    <source>
        <dbReference type="ARBA" id="ARBA00023015"/>
    </source>
</evidence>
<dbReference type="InterPro" id="IPR036388">
    <property type="entry name" value="WH-like_DNA-bd_sf"/>
</dbReference>
<dbReference type="PIRSF" id="PIRSF019455">
    <property type="entry name" value="CopR_AtkY"/>
    <property type="match status" value="1"/>
</dbReference>
<dbReference type="EMBL" id="FWYC01000025">
    <property type="protein sequence ID" value="SMD25248.1"/>
    <property type="molecule type" value="Genomic_DNA"/>
</dbReference>
<dbReference type="STRING" id="40571.SAMN05660733_08085"/>
<proteinExistence type="inferred from homology"/>
<evidence type="ECO:0000313" key="6">
    <source>
        <dbReference type="Proteomes" id="UP000192840"/>
    </source>
</evidence>
<dbReference type="Proteomes" id="UP000192840">
    <property type="component" value="Unassembled WGS sequence"/>
</dbReference>
<dbReference type="Gene3D" id="1.10.10.10">
    <property type="entry name" value="Winged helix-like DNA-binding domain superfamily/Winged helix DNA-binding domain"/>
    <property type="match status" value="1"/>
</dbReference>
<name>A0A1W2FUG7_9PSEU</name>
<comment type="similarity">
    <text evidence="1">Belongs to the BlaI transcriptional regulatory family.</text>
</comment>
<evidence type="ECO:0000256" key="4">
    <source>
        <dbReference type="ARBA" id="ARBA00023163"/>
    </source>
</evidence>
<keyword evidence="2" id="KW-0805">Transcription regulation</keyword>
<keyword evidence="4" id="KW-0804">Transcription</keyword>
<keyword evidence="6" id="KW-1185">Reference proteome</keyword>
<dbReference type="Pfam" id="PF03965">
    <property type="entry name" value="Penicillinase_R"/>
    <property type="match status" value="1"/>
</dbReference>
<dbReference type="eggNOG" id="COG3682">
    <property type="taxonomic scope" value="Bacteria"/>
</dbReference>
<evidence type="ECO:0000256" key="3">
    <source>
        <dbReference type="ARBA" id="ARBA00023125"/>
    </source>
</evidence>
<gene>
    <name evidence="5" type="ORF">SAMN05660733_08085</name>
</gene>
<sequence>MLSKLGELERAAMEVLWDSRSPVLVRDVMQALAERDLAYTTVMTVLTRLTSKGFVERTADGRAWRYSPVASREQYVAQLMLDALSLTGDREAALTHFARSVSSPEADVLSQALADKQDEI</sequence>
<dbReference type="Gene3D" id="6.10.140.850">
    <property type="match status" value="1"/>
</dbReference>
<reference evidence="6" key="1">
    <citation type="submission" date="2017-04" db="EMBL/GenBank/DDBJ databases">
        <authorList>
            <person name="Varghese N."/>
            <person name="Submissions S."/>
        </authorList>
    </citation>
    <scope>NUCLEOTIDE SEQUENCE [LARGE SCALE GENOMIC DNA]</scope>
    <source>
        <strain evidence="6">DSM 44073</strain>
    </source>
</reference>
<evidence type="ECO:0000256" key="1">
    <source>
        <dbReference type="ARBA" id="ARBA00011046"/>
    </source>
</evidence>
<dbReference type="InterPro" id="IPR005650">
    <property type="entry name" value="BlaI_family"/>
</dbReference>
<dbReference type="AlphaFoldDB" id="A0A1W2FUG7"/>
<keyword evidence="3" id="KW-0238">DNA-binding</keyword>
<evidence type="ECO:0000313" key="5">
    <source>
        <dbReference type="EMBL" id="SMD25248.1"/>
    </source>
</evidence>
<dbReference type="GO" id="GO:0003677">
    <property type="term" value="F:DNA binding"/>
    <property type="evidence" value="ECO:0007669"/>
    <property type="project" value="UniProtKB-KW"/>
</dbReference>
<dbReference type="GO" id="GO:0045892">
    <property type="term" value="P:negative regulation of DNA-templated transcription"/>
    <property type="evidence" value="ECO:0007669"/>
    <property type="project" value="InterPro"/>
</dbReference>
<organism evidence="5 6">
    <name type="scientific">Lentzea albidocapillata</name>
    <dbReference type="NCBI Taxonomy" id="40571"/>
    <lineage>
        <taxon>Bacteria</taxon>
        <taxon>Bacillati</taxon>
        <taxon>Actinomycetota</taxon>
        <taxon>Actinomycetes</taxon>
        <taxon>Pseudonocardiales</taxon>
        <taxon>Pseudonocardiaceae</taxon>
        <taxon>Lentzea</taxon>
    </lineage>
</organism>
<protein>
    <submittedName>
        <fullName evidence="5">Predicted transcriptional regulator</fullName>
    </submittedName>
</protein>
<dbReference type="InterPro" id="IPR036390">
    <property type="entry name" value="WH_DNA-bd_sf"/>
</dbReference>